<dbReference type="SUPFAM" id="SSF53244">
    <property type="entry name" value="MurD-like peptide ligases, peptide-binding domain"/>
    <property type="match status" value="1"/>
</dbReference>
<comment type="function">
    <text evidence="14">Cell wall formation.</text>
</comment>
<evidence type="ECO:0000256" key="13">
    <source>
        <dbReference type="ARBA" id="ARBA00047833"/>
    </source>
</evidence>
<dbReference type="UniPathway" id="UPA00219"/>
<feature type="domain" description="Mur ligase C-terminal" evidence="16">
    <location>
        <begin position="314"/>
        <end position="438"/>
    </location>
</feature>
<dbReference type="Gene3D" id="3.90.190.20">
    <property type="entry name" value="Mur ligase, C-terminal domain"/>
    <property type="match status" value="1"/>
</dbReference>
<dbReference type="GO" id="GO:0005524">
    <property type="term" value="F:ATP binding"/>
    <property type="evidence" value="ECO:0007669"/>
    <property type="project" value="UniProtKB-UniRule"/>
</dbReference>
<evidence type="ECO:0000313" key="19">
    <source>
        <dbReference type="Proteomes" id="UP000198393"/>
    </source>
</evidence>
<comment type="pathway">
    <text evidence="2 14">Cell wall biogenesis; peptidoglycan biosynthesis.</text>
</comment>
<keyword evidence="7 14" id="KW-0547">Nucleotide-binding</keyword>
<keyword evidence="4 14" id="KW-0963">Cytoplasm</keyword>
<sequence length="464" mass="52173">MKLAEVNSVYFIGIGGIGMSALARWFHAKQIPVAGYDKTESDLTKKLVEEGIDVHYEDQLDLIDDKFLAKEGTLVVYTPAIPAEHIELNYFRDNGFTVMKRSEVLGMITENHFTIAVAGTHGKTTTTSMIAHLLSHSRKGCSAFVGGIMANTGTNLIIGDENAPVVVEADEYDRSFMRLNPNYTIITSLDPDHLDIYGDETAMLDTYEEFVKKTPKEGKVLMHSDAGFKINPGNKYISYAIRNGDAVADALRIVNGAFVFTYRYGMEKISDVHLEFPGYHNVENALAAITVAVDMGMDGREIRKLMRSYKGVKRRFEYVFRSPHATLIDDYAHHPEEINAFLKSVRSLAGKRKITVIFQPHLYSRTNDFKKGFAEALDKADEIILLDIYPAREEPIEGVSSKSIFDLMENEKKVMVAKEYLLDELENHNLDIVVTIGAGDIDREVPKIAEYMKNKFNPKSTEDE</sequence>
<evidence type="ECO:0000313" key="18">
    <source>
        <dbReference type="EMBL" id="SNT24201.1"/>
    </source>
</evidence>
<accession>A0A239L183</accession>
<evidence type="ECO:0000256" key="4">
    <source>
        <dbReference type="ARBA" id="ARBA00022490"/>
    </source>
</evidence>
<evidence type="ECO:0000256" key="14">
    <source>
        <dbReference type="HAMAP-Rule" id="MF_00046"/>
    </source>
</evidence>
<dbReference type="EC" id="6.3.2.8" evidence="3 14"/>
<keyword evidence="6 14" id="KW-0132">Cell division</keyword>
<keyword evidence="10 14" id="KW-0573">Peptidoglycan synthesis</keyword>
<dbReference type="GO" id="GO:0008763">
    <property type="term" value="F:UDP-N-acetylmuramate-L-alanine ligase activity"/>
    <property type="evidence" value="ECO:0007669"/>
    <property type="project" value="UniProtKB-UniRule"/>
</dbReference>
<evidence type="ECO:0000256" key="11">
    <source>
        <dbReference type="ARBA" id="ARBA00023306"/>
    </source>
</evidence>
<evidence type="ECO:0000256" key="10">
    <source>
        <dbReference type="ARBA" id="ARBA00022984"/>
    </source>
</evidence>
<dbReference type="Pfam" id="PF08245">
    <property type="entry name" value="Mur_ligase_M"/>
    <property type="match status" value="1"/>
</dbReference>
<keyword evidence="5 14" id="KW-0436">Ligase</keyword>
<dbReference type="SUPFAM" id="SSF51984">
    <property type="entry name" value="MurCD N-terminal domain"/>
    <property type="match status" value="1"/>
</dbReference>
<keyword evidence="8 14" id="KW-0067">ATP-binding</keyword>
<dbReference type="InterPro" id="IPR013221">
    <property type="entry name" value="Mur_ligase_cen"/>
</dbReference>
<feature type="binding site" evidence="14">
    <location>
        <begin position="119"/>
        <end position="125"/>
    </location>
    <ligand>
        <name>ATP</name>
        <dbReference type="ChEBI" id="CHEBI:30616"/>
    </ligand>
</feature>
<comment type="similarity">
    <text evidence="14">Belongs to the MurCDEF family.</text>
</comment>
<dbReference type="Proteomes" id="UP000198393">
    <property type="component" value="Unassembled WGS sequence"/>
</dbReference>
<evidence type="ECO:0000259" key="16">
    <source>
        <dbReference type="Pfam" id="PF02875"/>
    </source>
</evidence>
<dbReference type="GO" id="GO:0008360">
    <property type="term" value="P:regulation of cell shape"/>
    <property type="evidence" value="ECO:0007669"/>
    <property type="project" value="UniProtKB-KW"/>
</dbReference>
<protein>
    <recommendedName>
        <fullName evidence="3 14">UDP-N-acetylmuramate--L-alanine ligase</fullName>
        <ecNumber evidence="3 14">6.3.2.8</ecNumber>
    </recommendedName>
    <alternativeName>
        <fullName evidence="14">UDP-N-acetylmuramoyl-L-alanine synthetase</fullName>
    </alternativeName>
</protein>
<evidence type="ECO:0000256" key="1">
    <source>
        <dbReference type="ARBA" id="ARBA00004496"/>
    </source>
</evidence>
<evidence type="ECO:0000256" key="6">
    <source>
        <dbReference type="ARBA" id="ARBA00022618"/>
    </source>
</evidence>
<keyword evidence="19" id="KW-1185">Reference proteome</keyword>
<dbReference type="GO" id="GO:0051301">
    <property type="term" value="P:cell division"/>
    <property type="evidence" value="ECO:0007669"/>
    <property type="project" value="UniProtKB-KW"/>
</dbReference>
<reference evidence="18 19" key="1">
    <citation type="submission" date="2017-06" db="EMBL/GenBank/DDBJ databases">
        <authorList>
            <person name="Kim H.J."/>
            <person name="Triplett B.A."/>
        </authorList>
    </citation>
    <scope>NUCLEOTIDE SEQUENCE [LARGE SCALE GENOMIC DNA]</scope>
    <source>
        <strain evidence="18 19">DSM 19307</strain>
    </source>
</reference>
<evidence type="ECO:0000256" key="9">
    <source>
        <dbReference type="ARBA" id="ARBA00022960"/>
    </source>
</evidence>
<evidence type="ECO:0000256" key="3">
    <source>
        <dbReference type="ARBA" id="ARBA00012211"/>
    </source>
</evidence>
<evidence type="ECO:0000256" key="12">
    <source>
        <dbReference type="ARBA" id="ARBA00023316"/>
    </source>
</evidence>
<keyword evidence="11 14" id="KW-0131">Cell cycle</keyword>
<dbReference type="SUPFAM" id="SSF53623">
    <property type="entry name" value="MurD-like peptide ligases, catalytic domain"/>
    <property type="match status" value="1"/>
</dbReference>
<evidence type="ECO:0000259" key="17">
    <source>
        <dbReference type="Pfam" id="PF08245"/>
    </source>
</evidence>
<comment type="catalytic activity">
    <reaction evidence="13 14">
        <text>UDP-N-acetyl-alpha-D-muramate + L-alanine + ATP = UDP-N-acetyl-alpha-D-muramoyl-L-alanine + ADP + phosphate + H(+)</text>
        <dbReference type="Rhea" id="RHEA:23372"/>
        <dbReference type="ChEBI" id="CHEBI:15378"/>
        <dbReference type="ChEBI" id="CHEBI:30616"/>
        <dbReference type="ChEBI" id="CHEBI:43474"/>
        <dbReference type="ChEBI" id="CHEBI:57972"/>
        <dbReference type="ChEBI" id="CHEBI:70757"/>
        <dbReference type="ChEBI" id="CHEBI:83898"/>
        <dbReference type="ChEBI" id="CHEBI:456216"/>
        <dbReference type="EC" id="6.3.2.8"/>
    </reaction>
</comment>
<evidence type="ECO:0000259" key="15">
    <source>
        <dbReference type="Pfam" id="PF01225"/>
    </source>
</evidence>
<dbReference type="GO" id="GO:0009252">
    <property type="term" value="P:peptidoglycan biosynthetic process"/>
    <property type="evidence" value="ECO:0007669"/>
    <property type="project" value="UniProtKB-UniRule"/>
</dbReference>
<dbReference type="InterPro" id="IPR000713">
    <property type="entry name" value="Mur_ligase_N"/>
</dbReference>
<name>A0A239L183_EKHLU</name>
<evidence type="ECO:0000256" key="8">
    <source>
        <dbReference type="ARBA" id="ARBA00022840"/>
    </source>
</evidence>
<proteinExistence type="inferred from homology"/>
<keyword evidence="9 14" id="KW-0133">Cell shape</keyword>
<feature type="domain" description="Mur ligase central" evidence="17">
    <location>
        <begin position="117"/>
        <end position="292"/>
    </location>
</feature>
<organism evidence="18 19">
    <name type="scientific">Ekhidna lutea</name>
    <dbReference type="NCBI Taxonomy" id="447679"/>
    <lineage>
        <taxon>Bacteria</taxon>
        <taxon>Pseudomonadati</taxon>
        <taxon>Bacteroidota</taxon>
        <taxon>Cytophagia</taxon>
        <taxon>Cytophagales</taxon>
        <taxon>Reichenbachiellaceae</taxon>
        <taxon>Ekhidna</taxon>
    </lineage>
</organism>
<dbReference type="OrthoDB" id="9804126at2"/>
<dbReference type="InterPro" id="IPR004101">
    <property type="entry name" value="Mur_ligase_C"/>
</dbReference>
<dbReference type="Pfam" id="PF02875">
    <property type="entry name" value="Mur_ligase_C"/>
    <property type="match status" value="1"/>
</dbReference>
<dbReference type="PANTHER" id="PTHR43445:SF3">
    <property type="entry name" value="UDP-N-ACETYLMURAMATE--L-ALANINE LIGASE"/>
    <property type="match status" value="1"/>
</dbReference>
<dbReference type="PANTHER" id="PTHR43445">
    <property type="entry name" value="UDP-N-ACETYLMURAMATE--L-ALANINE LIGASE-RELATED"/>
    <property type="match status" value="1"/>
</dbReference>
<dbReference type="Gene3D" id="3.40.50.720">
    <property type="entry name" value="NAD(P)-binding Rossmann-like Domain"/>
    <property type="match status" value="1"/>
</dbReference>
<evidence type="ECO:0000256" key="2">
    <source>
        <dbReference type="ARBA" id="ARBA00004752"/>
    </source>
</evidence>
<evidence type="ECO:0000256" key="5">
    <source>
        <dbReference type="ARBA" id="ARBA00022598"/>
    </source>
</evidence>
<dbReference type="InterPro" id="IPR005758">
    <property type="entry name" value="UDP-N-AcMur_Ala_ligase_MurC"/>
</dbReference>
<keyword evidence="12 14" id="KW-0961">Cell wall biogenesis/degradation</keyword>
<dbReference type="Gene3D" id="3.40.1190.10">
    <property type="entry name" value="Mur-like, catalytic domain"/>
    <property type="match status" value="1"/>
</dbReference>
<gene>
    <name evidence="14" type="primary">murC</name>
    <name evidence="18" type="ORF">SAMN05421640_2898</name>
</gene>
<dbReference type="AlphaFoldDB" id="A0A239L183"/>
<dbReference type="InterPro" id="IPR036615">
    <property type="entry name" value="Mur_ligase_C_dom_sf"/>
</dbReference>
<dbReference type="EMBL" id="FZPD01000005">
    <property type="protein sequence ID" value="SNT24201.1"/>
    <property type="molecule type" value="Genomic_DNA"/>
</dbReference>
<dbReference type="InterPro" id="IPR050061">
    <property type="entry name" value="MurCDEF_pg_biosynth"/>
</dbReference>
<dbReference type="RefSeq" id="WP_089357597.1">
    <property type="nucleotide sequence ID" value="NZ_FZPD01000005.1"/>
</dbReference>
<comment type="subcellular location">
    <subcellularLocation>
        <location evidence="1 14">Cytoplasm</location>
    </subcellularLocation>
</comment>
<dbReference type="HAMAP" id="MF_00046">
    <property type="entry name" value="MurC"/>
    <property type="match status" value="1"/>
</dbReference>
<dbReference type="GO" id="GO:0005737">
    <property type="term" value="C:cytoplasm"/>
    <property type="evidence" value="ECO:0007669"/>
    <property type="project" value="UniProtKB-SubCell"/>
</dbReference>
<dbReference type="InterPro" id="IPR036565">
    <property type="entry name" value="Mur-like_cat_sf"/>
</dbReference>
<dbReference type="Pfam" id="PF01225">
    <property type="entry name" value="Mur_ligase"/>
    <property type="match status" value="1"/>
</dbReference>
<feature type="domain" description="Mur ligase N-terminal catalytic" evidence="15">
    <location>
        <begin position="9"/>
        <end position="111"/>
    </location>
</feature>
<dbReference type="GO" id="GO:0071555">
    <property type="term" value="P:cell wall organization"/>
    <property type="evidence" value="ECO:0007669"/>
    <property type="project" value="UniProtKB-KW"/>
</dbReference>
<evidence type="ECO:0000256" key="7">
    <source>
        <dbReference type="ARBA" id="ARBA00022741"/>
    </source>
</evidence>
<dbReference type="NCBIfam" id="TIGR01082">
    <property type="entry name" value="murC"/>
    <property type="match status" value="1"/>
</dbReference>